<dbReference type="CDD" id="cd19990">
    <property type="entry name" value="PBP1_GABAb_receptor_plant"/>
    <property type="match status" value="1"/>
</dbReference>
<keyword evidence="7" id="KW-0675">Receptor</keyword>
<dbReference type="GO" id="GO:0016020">
    <property type="term" value="C:membrane"/>
    <property type="evidence" value="ECO:0007669"/>
    <property type="project" value="UniProtKB-SubCell"/>
</dbReference>
<comment type="subcellular location">
    <subcellularLocation>
        <location evidence="1">Membrane</location>
        <topology evidence="1">Multi-pass membrane protein</topology>
    </subcellularLocation>
</comment>
<feature type="domain" description="Ionotropic glutamate receptor C-terminal" evidence="12">
    <location>
        <begin position="457"/>
        <end position="762"/>
    </location>
</feature>
<dbReference type="CDD" id="cd13686">
    <property type="entry name" value="GluR_Plant"/>
    <property type="match status" value="1"/>
</dbReference>
<protein>
    <recommendedName>
        <fullName evidence="12">Ionotropic glutamate receptor C-terminal domain-containing protein</fullName>
    </recommendedName>
</protein>
<keyword evidence="5" id="KW-0406">Ion transport</keyword>
<proteinExistence type="predicted"/>
<evidence type="ECO:0000313" key="13">
    <source>
        <dbReference type="EMBL" id="SPD14571.1"/>
    </source>
</evidence>
<dbReference type="Gene3D" id="3.40.190.10">
    <property type="entry name" value="Periplasmic binding protein-like II"/>
    <property type="match status" value="3"/>
</dbReference>
<evidence type="ECO:0000256" key="6">
    <source>
        <dbReference type="ARBA" id="ARBA00023136"/>
    </source>
</evidence>
<keyword evidence="8" id="KW-0325">Glycoprotein</keyword>
<dbReference type="InterPro" id="IPR001320">
    <property type="entry name" value="Iontro_rcpt_C"/>
</dbReference>
<dbReference type="AlphaFoldDB" id="A0A2N9HSE1"/>
<evidence type="ECO:0000256" key="5">
    <source>
        <dbReference type="ARBA" id="ARBA00023065"/>
    </source>
</evidence>
<keyword evidence="9" id="KW-1071">Ligand-gated ion channel</keyword>
<evidence type="ECO:0000256" key="1">
    <source>
        <dbReference type="ARBA" id="ARBA00004141"/>
    </source>
</evidence>
<dbReference type="InterPro" id="IPR044730">
    <property type="entry name" value="RNase_H-like_dom_plant"/>
</dbReference>
<dbReference type="InterPro" id="IPR001828">
    <property type="entry name" value="ANF_lig-bd_rcpt"/>
</dbReference>
<dbReference type="Gene3D" id="3.30.420.10">
    <property type="entry name" value="Ribonuclease H-like superfamily/Ribonuclease H"/>
    <property type="match status" value="1"/>
</dbReference>
<evidence type="ECO:0000256" key="3">
    <source>
        <dbReference type="ARBA" id="ARBA00022692"/>
    </source>
</evidence>
<evidence type="ECO:0000256" key="7">
    <source>
        <dbReference type="ARBA" id="ARBA00023170"/>
    </source>
</evidence>
<dbReference type="Pfam" id="PF13456">
    <property type="entry name" value="RVT_3"/>
    <property type="match status" value="1"/>
</dbReference>
<dbReference type="SUPFAM" id="SSF53822">
    <property type="entry name" value="Periplasmic binding protein-like I"/>
    <property type="match status" value="1"/>
</dbReference>
<dbReference type="InterPro" id="IPR019594">
    <property type="entry name" value="Glu/Gly-bd"/>
</dbReference>
<dbReference type="SUPFAM" id="SSF53098">
    <property type="entry name" value="Ribonuclease H-like"/>
    <property type="match status" value="1"/>
</dbReference>
<keyword evidence="6 11" id="KW-0472">Membrane</keyword>
<dbReference type="Pfam" id="PF10613">
    <property type="entry name" value="Lig_chan-Glu_bd"/>
    <property type="match status" value="1"/>
</dbReference>
<keyword evidence="3 11" id="KW-0812">Transmembrane</keyword>
<dbReference type="GO" id="GO:0003676">
    <property type="term" value="F:nucleic acid binding"/>
    <property type="evidence" value="ECO:0007669"/>
    <property type="project" value="InterPro"/>
</dbReference>
<dbReference type="Pfam" id="PF00060">
    <property type="entry name" value="Lig_chan"/>
    <property type="match status" value="1"/>
</dbReference>
<evidence type="ECO:0000256" key="10">
    <source>
        <dbReference type="ARBA" id="ARBA00023303"/>
    </source>
</evidence>
<organism evidence="13">
    <name type="scientific">Fagus sylvatica</name>
    <name type="common">Beechnut</name>
    <dbReference type="NCBI Taxonomy" id="28930"/>
    <lineage>
        <taxon>Eukaryota</taxon>
        <taxon>Viridiplantae</taxon>
        <taxon>Streptophyta</taxon>
        <taxon>Embryophyta</taxon>
        <taxon>Tracheophyta</taxon>
        <taxon>Spermatophyta</taxon>
        <taxon>Magnoliopsida</taxon>
        <taxon>eudicotyledons</taxon>
        <taxon>Gunneridae</taxon>
        <taxon>Pentapetalae</taxon>
        <taxon>rosids</taxon>
        <taxon>fabids</taxon>
        <taxon>Fagales</taxon>
        <taxon>Fagaceae</taxon>
        <taxon>Fagus</taxon>
    </lineage>
</organism>
<dbReference type="GO" id="GO:0015276">
    <property type="term" value="F:ligand-gated monoatomic ion channel activity"/>
    <property type="evidence" value="ECO:0007669"/>
    <property type="project" value="InterPro"/>
</dbReference>
<evidence type="ECO:0000259" key="12">
    <source>
        <dbReference type="SMART" id="SM00079"/>
    </source>
</evidence>
<keyword evidence="2" id="KW-0813">Transport</keyword>
<dbReference type="SMART" id="SM00079">
    <property type="entry name" value="PBPe"/>
    <property type="match status" value="1"/>
</dbReference>
<evidence type="ECO:0000256" key="4">
    <source>
        <dbReference type="ARBA" id="ARBA00022989"/>
    </source>
</evidence>
<dbReference type="GO" id="GO:0004523">
    <property type="term" value="F:RNA-DNA hybrid ribonuclease activity"/>
    <property type="evidence" value="ECO:0007669"/>
    <property type="project" value="InterPro"/>
</dbReference>
<gene>
    <name evidence="13" type="ORF">FSB_LOCUS42453</name>
</gene>
<dbReference type="InterPro" id="IPR002156">
    <property type="entry name" value="RNaseH_domain"/>
</dbReference>
<evidence type="ECO:0000256" key="2">
    <source>
        <dbReference type="ARBA" id="ARBA00022448"/>
    </source>
</evidence>
<evidence type="ECO:0000256" key="11">
    <source>
        <dbReference type="SAM" id="Phobius"/>
    </source>
</evidence>
<reference evidence="13" key="1">
    <citation type="submission" date="2018-02" db="EMBL/GenBank/DDBJ databases">
        <authorList>
            <person name="Cohen D.B."/>
            <person name="Kent A.D."/>
        </authorList>
    </citation>
    <scope>NUCLEOTIDE SEQUENCE</scope>
</reference>
<dbReference type="EMBL" id="OIVN01003957">
    <property type="protein sequence ID" value="SPD14571.1"/>
    <property type="molecule type" value="Genomic_DNA"/>
</dbReference>
<dbReference type="FunFam" id="3.40.190.10:FF:000175">
    <property type="entry name" value="Glutamate receptor"/>
    <property type="match status" value="1"/>
</dbReference>
<dbReference type="InterPro" id="IPR028082">
    <property type="entry name" value="Peripla_BP_I"/>
</dbReference>
<dbReference type="FunFam" id="3.40.50.2300:FF:000081">
    <property type="entry name" value="Glutamate receptor"/>
    <property type="match status" value="1"/>
</dbReference>
<keyword evidence="10" id="KW-0407">Ion channel</keyword>
<keyword evidence="4 11" id="KW-1133">Transmembrane helix</keyword>
<feature type="transmembrane region" description="Helical" evidence="11">
    <location>
        <begin position="602"/>
        <end position="626"/>
    </location>
</feature>
<dbReference type="InterPro" id="IPR036397">
    <property type="entry name" value="RNaseH_sf"/>
</dbReference>
<feature type="transmembrane region" description="Helical" evidence="11">
    <location>
        <begin position="782"/>
        <end position="802"/>
    </location>
</feature>
<dbReference type="PRINTS" id="PR01176">
    <property type="entry name" value="GABABRECEPTR"/>
</dbReference>
<evidence type="ECO:0000256" key="8">
    <source>
        <dbReference type="ARBA" id="ARBA00023180"/>
    </source>
</evidence>
<dbReference type="InterPro" id="IPR015683">
    <property type="entry name" value="Ionotropic_Glu_rcpt"/>
</dbReference>
<dbReference type="CDD" id="cd06222">
    <property type="entry name" value="RNase_H_like"/>
    <property type="match status" value="1"/>
</dbReference>
<sequence length="1123" mass="123428">MRTSTTSVSTRPNVVNIGAIFSFNSSIGKVAKVAIETAIKDVNDNPAILNGTTLKIALQDSKLSSGFLGIVEALRFMENDTVAILGPQHSVMAHVISHISNELNVPLLSFAATDPTLNSLQFPYFVRTTQSDLFQMAAVAEIVAYYEWRDVIAIYIDDDHGRNGVVALGDKLAEKRCKISYKAPMRPHLTQDDITNALVKVALMESQIIILHIYDTWGLKVLNVARNMGMLGSGYVWIATDWLYTILDTESSLSSPAAMDSIQGVLTLRMHTPNSELKSKFVSRWSNLAAGVGNTNNSPFRVNTYGLYAYDSVLLLAHALDDFFKQGKNITFSNDLNLTEFRGGNFRFDAMSRFDGGAQLLENILQANMSGVTGSIKFTLDGDLIHPSYEIINVIGTGIRTIGYWSNSSGLSVVPPEKVNANPNGSSSNQPSLYGVIWPGQTTQKPRGWVFSSNGRQLRVGVPIRVNYREFVSRIEGSDAFNGYCIDVFTAALDLLPYPIPYKFIPFGDGHSNPIGQDLLHQITTGDFDVVVGDIAITTNRTKIVDFTQPYIESGLVVVAPVSKLNSSAWAFLRPFTPLMWFSFSTLFFAHRENIASILGRLVLVIWLFVVLILNSSYTASLTSILTVERLSSPVKGIESLIASSDPIGYQSGSYIDHYLSNELNILRSRLVPLNTPIEYEKALKDGPNKGGVAAVVDERAKMELFLSARCEFGIVGQEFTKMGWGFAFPRDSPLAIDMSTAILKLSENGGLQRIRNKWLTRSACSSEGAKQDVDRLQLKSFWGLFLLCGSAGFLALLLYLIKMAPQIASGVLPTWDSISRFVPDLANLCPLCGCVSESVVHLFWECSLARALWFGFLDIRTEFFQLSSPMDIAELLLFPSADSNGDPQYCNNFLLSGAIILDQIWKACNRKVHEDCNVVMVQIMKNYHFLKFEHGSSSSHSSGIPPSSLGQVIWRLPAPEFIKINCDAAVGSRFSSIAAVARDWRGNLVFAFSKKVNTIIPLQAEAEALLWAGQLASSYGLGKVILESDCKLIVDASAVGACIPWNIQSAILEVSSLLTVNPLWSIKWVRRGANRAPHVLARWSLFSYSWGSVDFCNGPQSFVSVCFDDLKLGSQPAAPASL</sequence>
<dbReference type="InterPro" id="IPR012337">
    <property type="entry name" value="RNaseH-like_sf"/>
</dbReference>
<accession>A0A2N9HSE1</accession>
<dbReference type="Gene3D" id="1.10.287.70">
    <property type="match status" value="1"/>
</dbReference>
<dbReference type="InterPro" id="IPR044440">
    <property type="entry name" value="GABAb_receptor_plant_PBP1"/>
</dbReference>
<dbReference type="SUPFAM" id="SSF53850">
    <property type="entry name" value="Periplasmic binding protein-like II"/>
    <property type="match status" value="1"/>
</dbReference>
<evidence type="ECO:0000256" key="9">
    <source>
        <dbReference type="ARBA" id="ARBA00023286"/>
    </source>
</evidence>
<dbReference type="Pfam" id="PF01094">
    <property type="entry name" value="ANF_receptor"/>
    <property type="match status" value="1"/>
</dbReference>
<dbReference type="FunFam" id="3.40.190.10:FF:000054">
    <property type="entry name" value="Glutamate receptor"/>
    <property type="match status" value="1"/>
</dbReference>
<dbReference type="Gene3D" id="3.40.50.2300">
    <property type="match status" value="2"/>
</dbReference>
<dbReference type="PANTHER" id="PTHR18966">
    <property type="entry name" value="IONOTROPIC GLUTAMATE RECEPTOR"/>
    <property type="match status" value="1"/>
</dbReference>
<name>A0A2N9HSE1_FAGSY</name>